<name>A0A7S2WP94_9STRA</name>
<feature type="signal peptide" evidence="1">
    <location>
        <begin position="1"/>
        <end position="16"/>
    </location>
</feature>
<evidence type="ECO:0000313" key="2">
    <source>
        <dbReference type="EMBL" id="CAD9698083.1"/>
    </source>
</evidence>
<proteinExistence type="predicted"/>
<feature type="chain" id="PRO_5030783255" evidence="1">
    <location>
        <begin position="17"/>
        <end position="124"/>
    </location>
</feature>
<accession>A0A7S2WP94</accession>
<reference evidence="2" key="1">
    <citation type="submission" date="2021-01" db="EMBL/GenBank/DDBJ databases">
        <authorList>
            <person name="Corre E."/>
            <person name="Pelletier E."/>
            <person name="Niang G."/>
            <person name="Scheremetjew M."/>
            <person name="Finn R."/>
            <person name="Kale V."/>
            <person name="Holt S."/>
            <person name="Cochrane G."/>
            <person name="Meng A."/>
            <person name="Brown T."/>
            <person name="Cohen L."/>
        </authorList>
    </citation>
    <scope>NUCLEOTIDE SEQUENCE</scope>
    <source>
        <strain evidence="2">NY070348D</strain>
    </source>
</reference>
<keyword evidence="1" id="KW-0732">Signal</keyword>
<gene>
    <name evidence="2" type="ORF">QSP1433_LOCUS13440</name>
</gene>
<dbReference type="EMBL" id="HBHK01021102">
    <property type="protein sequence ID" value="CAD9698083.1"/>
    <property type="molecule type" value="Transcribed_RNA"/>
</dbReference>
<organism evidence="2">
    <name type="scientific">Mucochytrium quahogii</name>
    <dbReference type="NCBI Taxonomy" id="96639"/>
    <lineage>
        <taxon>Eukaryota</taxon>
        <taxon>Sar</taxon>
        <taxon>Stramenopiles</taxon>
        <taxon>Bigyra</taxon>
        <taxon>Labyrinthulomycetes</taxon>
        <taxon>Thraustochytrida</taxon>
        <taxon>Thraustochytriidae</taxon>
        <taxon>Mucochytrium</taxon>
    </lineage>
</organism>
<protein>
    <submittedName>
        <fullName evidence="2">Uncharacterized protein</fullName>
    </submittedName>
</protein>
<evidence type="ECO:0000256" key="1">
    <source>
        <dbReference type="SAM" id="SignalP"/>
    </source>
</evidence>
<dbReference type="AlphaFoldDB" id="A0A7S2WP94"/>
<sequence length="124" mass="13864">MALNWLGLLGNLRLLGIPHFYTLRVSNIALSISQDSQPAAPAFPTNFSSVPHYDVGMYFQRSSTNHTQYFLQVPSPQREHTPMIVHNLQITADEITGDHGLSRNEGCTACSVVPQMRSRKRVVN</sequence>